<dbReference type="PATRIC" id="fig|43678.3.peg.4141"/>
<feature type="compositionally biased region" description="Low complexity" evidence="5">
    <location>
        <begin position="791"/>
        <end position="812"/>
    </location>
</feature>
<dbReference type="Pfam" id="PF00384">
    <property type="entry name" value="Molybdopterin"/>
    <property type="match status" value="1"/>
</dbReference>
<keyword evidence="7" id="KW-0560">Oxidoreductase</keyword>
<sequence>MVVHPAAVPVAGPAGDPATAARPGRAAPSGIAADTHCPYCALQCGMSLTPVQDRGPDGGASPRVVVAPREFPTNKGGLCQKGWTSASLLTAHDRLTVPLVRDRTVDAAGAVTRGGLRPATWDEALGRVARGLTEIQAASGRDAVAVFGGGGLTNEKAYALGKLARTVLRTANIDYNGRFCMASAAAGANRAFGADRGLPFPLADLAGADAVLLLGSNLAETMPPSVQHLAGVRSRGGLVVVDPRRSATAALTGAGAPGGAADAPPQGVHLQPVPGTDLVVLLALLHVVWAEGLADEEYLAARVSGVDDVRRAVAAWWPERAETVCGIAADELRRVARLLAAASPVRGGRGAYVLTGRGVEQSTQGTATVTAAIDLALALGLPGRTGSGYGAITGQGNGQGGREHGQKADQLPGYRKIDDPAARAHVAAVWGVDPASLPGPGKPAVELLRSLGTPGGPRALLVHGSNVLVSAPDATRVAERLDALDLLVVCDLVPSETALRADVVLPVTQWAEEEGTMTSLEGRVIRRRQAVTPPTGVRSELWVFAELARRLGSTVPFPLDPAEVFDELARASAGGVADYSGLSHARLDADEAAGGPGLFWPVPAVPARLSEPDRAVDRGASDNPAGRGTHPGTPRLFLDRFHTPDGRARMVAVDHVGPSDDVRPDAPVYLVTGRVLQHYQSGAQTRRVAELDRIVPGPFVEMHPILGFRLGIQDGDPVRLTSSRGEVRAPARWSDKIRPDTVFMPFHWSGAGSVNRITTDATDPISGMPEFKVCAVAVAPDPAGDLPSDPAPGRAPGAASGPAPGAAAAPARGRGHELSEEVVV</sequence>
<evidence type="ECO:0000313" key="7">
    <source>
        <dbReference type="EMBL" id="KZM33645.1"/>
    </source>
</evidence>
<dbReference type="InterPro" id="IPR050123">
    <property type="entry name" value="Prok_molybdopt-oxidoreductase"/>
</dbReference>
<keyword evidence="2" id="KW-0479">Metal-binding</keyword>
<dbReference type="Proteomes" id="UP000076447">
    <property type="component" value="Unassembled WGS sequence"/>
</dbReference>
<evidence type="ECO:0000256" key="4">
    <source>
        <dbReference type="ARBA" id="ARBA00023014"/>
    </source>
</evidence>
<dbReference type="Gene3D" id="3.40.50.740">
    <property type="match status" value="1"/>
</dbReference>
<dbReference type="PANTHER" id="PTHR43105:SF10">
    <property type="entry name" value="NADH-QUINONE OXIDOREDUCTASE SUBUNIT G"/>
    <property type="match status" value="1"/>
</dbReference>
<feature type="region of interest" description="Disordered" evidence="5">
    <location>
        <begin position="783"/>
        <end position="824"/>
    </location>
</feature>
<dbReference type="Gene3D" id="3.40.228.10">
    <property type="entry name" value="Dimethylsulfoxide Reductase, domain 2"/>
    <property type="match status" value="1"/>
</dbReference>
<dbReference type="GO" id="GO:0046872">
    <property type="term" value="F:metal ion binding"/>
    <property type="evidence" value="ECO:0007669"/>
    <property type="project" value="UniProtKB-KW"/>
</dbReference>
<dbReference type="InterPro" id="IPR009010">
    <property type="entry name" value="Asp_de-COase-like_dom_sf"/>
</dbReference>
<keyword evidence="1" id="KW-0004">4Fe-4S</keyword>
<name>A0A163PYV2_9CELL</name>
<evidence type="ECO:0000256" key="5">
    <source>
        <dbReference type="SAM" id="MobiDB-lite"/>
    </source>
</evidence>
<organism evidence="7 8">
    <name type="scientific">Oerskovia enterophila</name>
    <dbReference type="NCBI Taxonomy" id="43678"/>
    <lineage>
        <taxon>Bacteria</taxon>
        <taxon>Bacillati</taxon>
        <taxon>Actinomycetota</taxon>
        <taxon>Actinomycetes</taxon>
        <taxon>Micrococcales</taxon>
        <taxon>Cellulomonadaceae</taxon>
        <taxon>Oerskovia</taxon>
    </lineage>
</organism>
<dbReference type="OrthoDB" id="7376058at2"/>
<dbReference type="SUPFAM" id="SSF53706">
    <property type="entry name" value="Formate dehydrogenase/DMSO reductase, domains 1-3"/>
    <property type="match status" value="1"/>
</dbReference>
<evidence type="ECO:0000256" key="2">
    <source>
        <dbReference type="ARBA" id="ARBA00022723"/>
    </source>
</evidence>
<dbReference type="SUPFAM" id="SSF50692">
    <property type="entry name" value="ADC-like"/>
    <property type="match status" value="1"/>
</dbReference>
<dbReference type="Gene3D" id="2.20.25.90">
    <property type="entry name" value="ADC-like domains"/>
    <property type="match status" value="1"/>
</dbReference>
<evidence type="ECO:0000313" key="8">
    <source>
        <dbReference type="Proteomes" id="UP000076447"/>
    </source>
</evidence>
<evidence type="ECO:0000256" key="1">
    <source>
        <dbReference type="ARBA" id="ARBA00022485"/>
    </source>
</evidence>
<proteinExistence type="predicted"/>
<dbReference type="SMART" id="SM00926">
    <property type="entry name" value="Molybdop_Fe4S4"/>
    <property type="match status" value="1"/>
</dbReference>
<dbReference type="InterPro" id="IPR006656">
    <property type="entry name" value="Mopterin_OxRdtase"/>
</dbReference>
<dbReference type="RefSeq" id="WP_082849280.1">
    <property type="nucleotide sequence ID" value="NZ_LRIE01000085.1"/>
</dbReference>
<feature type="domain" description="4Fe-4S Mo/W bis-MGD-type" evidence="6">
    <location>
        <begin position="30"/>
        <end position="91"/>
    </location>
</feature>
<feature type="region of interest" description="Disordered" evidence="5">
    <location>
        <begin position="613"/>
        <end position="636"/>
    </location>
</feature>
<evidence type="ECO:0000259" key="6">
    <source>
        <dbReference type="SMART" id="SM00926"/>
    </source>
</evidence>
<keyword evidence="4" id="KW-0411">Iron-sulfur</keyword>
<accession>A0A163PYV2</accession>
<dbReference type="AlphaFoldDB" id="A0A163PYV2"/>
<feature type="region of interest" description="Disordered" evidence="5">
    <location>
        <begin position="1"/>
        <end position="28"/>
    </location>
</feature>
<dbReference type="Pfam" id="PF01568">
    <property type="entry name" value="Molydop_binding"/>
    <property type="match status" value="1"/>
</dbReference>
<dbReference type="GO" id="GO:0003954">
    <property type="term" value="F:NADH dehydrogenase activity"/>
    <property type="evidence" value="ECO:0007669"/>
    <property type="project" value="TreeGrafter"/>
</dbReference>
<dbReference type="GO" id="GO:0022904">
    <property type="term" value="P:respiratory electron transport chain"/>
    <property type="evidence" value="ECO:0007669"/>
    <property type="project" value="TreeGrafter"/>
</dbReference>
<dbReference type="GO" id="GO:0051539">
    <property type="term" value="F:4 iron, 4 sulfur cluster binding"/>
    <property type="evidence" value="ECO:0007669"/>
    <property type="project" value="UniProtKB-KW"/>
</dbReference>
<dbReference type="STRING" id="43678.OJAG_39650"/>
<evidence type="ECO:0000256" key="3">
    <source>
        <dbReference type="ARBA" id="ARBA00023004"/>
    </source>
</evidence>
<dbReference type="InterPro" id="IPR006657">
    <property type="entry name" value="MoPterin_dinucl-bd_dom"/>
</dbReference>
<dbReference type="Gene3D" id="2.40.40.20">
    <property type="match status" value="1"/>
</dbReference>
<dbReference type="Pfam" id="PF04879">
    <property type="entry name" value="Molybdop_Fe4S4"/>
    <property type="match status" value="1"/>
</dbReference>
<dbReference type="InterPro" id="IPR006963">
    <property type="entry name" value="Mopterin_OxRdtase_4Fe-4S_dom"/>
</dbReference>
<dbReference type="PANTHER" id="PTHR43105">
    <property type="entry name" value="RESPIRATORY NITRATE REDUCTASE"/>
    <property type="match status" value="1"/>
</dbReference>
<dbReference type="CDD" id="cd00508">
    <property type="entry name" value="MopB_CT_Fdh-Nap-like"/>
    <property type="match status" value="1"/>
</dbReference>
<gene>
    <name evidence="7" type="primary">nasC</name>
    <name evidence="7" type="ORF">OJAG_39650</name>
</gene>
<keyword evidence="3" id="KW-0408">Iron</keyword>
<protein>
    <submittedName>
        <fullName evidence="7">Assimilatory nitrate reductase catalytic subunit</fullName>
        <ecNumber evidence="7">1.7.99.4</ecNumber>
    </submittedName>
</protein>
<dbReference type="EMBL" id="LRIE01000085">
    <property type="protein sequence ID" value="KZM33645.1"/>
    <property type="molecule type" value="Genomic_DNA"/>
</dbReference>
<dbReference type="GO" id="GO:0043546">
    <property type="term" value="F:molybdopterin cofactor binding"/>
    <property type="evidence" value="ECO:0007669"/>
    <property type="project" value="InterPro"/>
</dbReference>
<dbReference type="EC" id="1.7.99.4" evidence="7"/>
<reference evidence="7 8" key="1">
    <citation type="submission" date="2016-01" db="EMBL/GenBank/DDBJ databases">
        <title>Genome sequence of Oerskovia enterophila VJag, an agar and cellulose degrading bacterium.</title>
        <authorList>
            <person name="Poehlein A."/>
            <person name="Jag V."/>
            <person name="Bengelsdorf F."/>
            <person name="Duerre P."/>
            <person name="Daniel R."/>
        </authorList>
    </citation>
    <scope>NUCLEOTIDE SEQUENCE [LARGE SCALE GENOMIC DNA]</scope>
    <source>
        <strain evidence="7 8">VJag</strain>
    </source>
</reference>
<feature type="compositionally biased region" description="Basic and acidic residues" evidence="5">
    <location>
        <begin position="814"/>
        <end position="824"/>
    </location>
</feature>
<dbReference type="GO" id="GO:0016020">
    <property type="term" value="C:membrane"/>
    <property type="evidence" value="ECO:0007669"/>
    <property type="project" value="TreeGrafter"/>
</dbReference>
<comment type="caution">
    <text evidence="7">The sequence shown here is derived from an EMBL/GenBank/DDBJ whole genome shotgun (WGS) entry which is preliminary data.</text>
</comment>